<dbReference type="PROSITE" id="PS50889">
    <property type="entry name" value="S4"/>
    <property type="match status" value="1"/>
</dbReference>
<protein>
    <submittedName>
        <fullName evidence="3">RNA-binding protein YlmH</fullName>
    </submittedName>
</protein>
<dbReference type="Pfam" id="PF01479">
    <property type="entry name" value="S4"/>
    <property type="match status" value="1"/>
</dbReference>
<proteinExistence type="predicted"/>
<organism evidence="3 4">
    <name type="scientific">Alkalibaculum bacchi</name>
    <dbReference type="NCBI Taxonomy" id="645887"/>
    <lineage>
        <taxon>Bacteria</taxon>
        <taxon>Bacillati</taxon>
        <taxon>Bacillota</taxon>
        <taxon>Clostridia</taxon>
        <taxon>Eubacteriales</taxon>
        <taxon>Eubacteriaceae</taxon>
        <taxon>Alkalibaculum</taxon>
    </lineage>
</organism>
<dbReference type="Gene3D" id="3.30.1370.160">
    <property type="match status" value="1"/>
</dbReference>
<evidence type="ECO:0000313" key="3">
    <source>
        <dbReference type="EMBL" id="RBP68308.1"/>
    </source>
</evidence>
<dbReference type="Gene3D" id="3.10.290.10">
    <property type="entry name" value="RNA-binding S4 domain"/>
    <property type="match status" value="1"/>
</dbReference>
<name>A0A366IEH0_9FIRM</name>
<dbReference type="InterPro" id="IPR036986">
    <property type="entry name" value="S4_RNA-bd_sf"/>
</dbReference>
<dbReference type="EMBL" id="QNRX01000003">
    <property type="protein sequence ID" value="RBP68308.1"/>
    <property type="molecule type" value="Genomic_DNA"/>
</dbReference>
<dbReference type="Proteomes" id="UP000253490">
    <property type="component" value="Unassembled WGS sequence"/>
</dbReference>
<dbReference type="PANTHER" id="PTHR13633:SF3">
    <property type="entry name" value="MITOCHONDRIAL TRANSCRIPTION RESCUE FACTOR 1"/>
    <property type="match status" value="1"/>
</dbReference>
<dbReference type="OrthoDB" id="9812787at2"/>
<dbReference type="InterPro" id="IPR040591">
    <property type="entry name" value="RqcP2_RBD"/>
</dbReference>
<evidence type="ECO:0000313" key="4">
    <source>
        <dbReference type="Proteomes" id="UP000253490"/>
    </source>
</evidence>
<reference evidence="3 4" key="1">
    <citation type="submission" date="2018-06" db="EMBL/GenBank/DDBJ databases">
        <title>Genomic Encyclopedia of Type Strains, Phase IV (KMG-IV): sequencing the most valuable type-strain genomes for metagenomic binning, comparative biology and taxonomic classification.</title>
        <authorList>
            <person name="Goeker M."/>
        </authorList>
    </citation>
    <scope>NUCLEOTIDE SEQUENCE [LARGE SCALE GENOMIC DNA]</scope>
    <source>
        <strain evidence="3 4">DSM 22112</strain>
    </source>
</reference>
<dbReference type="PANTHER" id="PTHR13633">
    <property type="entry name" value="MITOCHONDRIAL TRANSCRIPTION RESCUE FACTOR 1"/>
    <property type="match status" value="1"/>
</dbReference>
<feature type="domain" description="RNA-binding S4" evidence="2">
    <location>
        <begin position="171"/>
        <end position="232"/>
    </location>
</feature>
<keyword evidence="1" id="KW-0694">RNA-binding</keyword>
<sequence>MSQKYNNTDIMVKKISYQAERLSDGLAFFDFYDPSQQRRIEGELKHEPVDLAFFGGHEFCERKMLCLSTEEIEEGIPWPIVLCRCEVDFEVHHRMVLGAVMSLGIAREIIGDIIIDEKCIQIVVKEHIADFIAVNFVRLSNRKIQFEVLPISQIEVKAPEFEFGNISIASFRLDAIISSACGISREAATDLIKGGRVKINHEEKTKSSQIAKIGDLFSVKGKGRFILEDFSGTTKKGRNKIVIKKYV</sequence>
<dbReference type="GO" id="GO:0003723">
    <property type="term" value="F:RNA binding"/>
    <property type="evidence" value="ECO:0007669"/>
    <property type="project" value="UniProtKB-KW"/>
</dbReference>
<dbReference type="SUPFAM" id="SSF55174">
    <property type="entry name" value="Alpha-L RNA-binding motif"/>
    <property type="match status" value="1"/>
</dbReference>
<dbReference type="Gene3D" id="3.30.70.330">
    <property type="match status" value="1"/>
</dbReference>
<gene>
    <name evidence="3" type="ORF">DES36_10369</name>
</gene>
<comment type="caution">
    <text evidence="3">The sequence shown here is derived from an EMBL/GenBank/DDBJ whole genome shotgun (WGS) entry which is preliminary data.</text>
</comment>
<accession>A0A366IEH0</accession>
<dbReference type="RefSeq" id="WP_113919743.1">
    <property type="nucleotide sequence ID" value="NZ_QNRX01000003.1"/>
</dbReference>
<dbReference type="Pfam" id="PF17774">
    <property type="entry name" value="YlmH_RBD"/>
    <property type="match status" value="1"/>
</dbReference>
<dbReference type="InterPro" id="IPR002942">
    <property type="entry name" value="S4_RNA-bd"/>
</dbReference>
<dbReference type="InterPro" id="IPR012677">
    <property type="entry name" value="Nucleotide-bd_a/b_plait_sf"/>
</dbReference>
<evidence type="ECO:0000259" key="2">
    <source>
        <dbReference type="SMART" id="SM00363"/>
    </source>
</evidence>
<keyword evidence="4" id="KW-1185">Reference proteome</keyword>
<evidence type="ECO:0000256" key="1">
    <source>
        <dbReference type="PROSITE-ProRule" id="PRU00182"/>
    </source>
</evidence>
<dbReference type="AlphaFoldDB" id="A0A366IEH0"/>
<dbReference type="CDD" id="cd00165">
    <property type="entry name" value="S4"/>
    <property type="match status" value="1"/>
</dbReference>
<dbReference type="SMART" id="SM00363">
    <property type="entry name" value="S4"/>
    <property type="match status" value="1"/>
</dbReference>